<dbReference type="STRING" id="1297569.MESS2_710016"/>
<evidence type="ECO:0000256" key="1">
    <source>
        <dbReference type="SAM" id="Phobius"/>
    </source>
</evidence>
<dbReference type="RefSeq" id="WP_008876970.1">
    <property type="nucleotide sequence ID" value="NZ_CAUM01000141.1"/>
</dbReference>
<gene>
    <name evidence="2" type="ORF">MESS2_710016</name>
</gene>
<reference evidence="2 3" key="1">
    <citation type="submission" date="2013-02" db="EMBL/GenBank/DDBJ databases">
        <authorList>
            <person name="Genoscope - CEA"/>
        </authorList>
    </citation>
    <scope>NUCLEOTIDE SEQUENCE [LARGE SCALE GENOMIC DNA]</scope>
    <source>
        <strain evidence="2 3">STM 2683</strain>
    </source>
</reference>
<comment type="caution">
    <text evidence="2">The sequence shown here is derived from an EMBL/GenBank/DDBJ whole genome shotgun (WGS) entry which is preliminary data.</text>
</comment>
<dbReference type="Pfam" id="PF10688">
    <property type="entry name" value="Imp-YgjV"/>
    <property type="match status" value="1"/>
</dbReference>
<dbReference type="OrthoDB" id="8086566at2"/>
<dbReference type="AlphaFoldDB" id="M5ET10"/>
<accession>M5ET10</accession>
<keyword evidence="1" id="KW-1133">Transmembrane helix</keyword>
<evidence type="ECO:0000313" key="3">
    <source>
        <dbReference type="Proteomes" id="UP000012062"/>
    </source>
</evidence>
<keyword evidence="1" id="KW-0812">Transmembrane</keyword>
<organism evidence="2 3">
    <name type="scientific">Mesorhizobium metallidurans STM 2683</name>
    <dbReference type="NCBI Taxonomy" id="1297569"/>
    <lineage>
        <taxon>Bacteria</taxon>
        <taxon>Pseudomonadati</taxon>
        <taxon>Pseudomonadota</taxon>
        <taxon>Alphaproteobacteria</taxon>
        <taxon>Hyphomicrobiales</taxon>
        <taxon>Phyllobacteriaceae</taxon>
        <taxon>Mesorhizobium</taxon>
    </lineage>
</organism>
<sequence length="77" mass="8743">MTSWIEAIGFLGSLFTVLTYSMKEMLWLRVAALLSCLAFVTYGTLIGSLPLILMELTLLPINAWRLIELIRPRLTQN</sequence>
<protein>
    <submittedName>
        <fullName evidence="2">Cyclic nucleotide-binding protein</fullName>
    </submittedName>
</protein>
<dbReference type="eggNOG" id="COG0664">
    <property type="taxonomic scope" value="Bacteria"/>
</dbReference>
<dbReference type="EMBL" id="CAUM01000141">
    <property type="protein sequence ID" value="CCV08094.1"/>
    <property type="molecule type" value="Genomic_DNA"/>
</dbReference>
<name>M5ET10_9HYPH</name>
<evidence type="ECO:0000313" key="2">
    <source>
        <dbReference type="EMBL" id="CCV08094.1"/>
    </source>
</evidence>
<feature type="transmembrane region" description="Helical" evidence="1">
    <location>
        <begin position="26"/>
        <end position="45"/>
    </location>
</feature>
<proteinExistence type="predicted"/>
<dbReference type="InterPro" id="IPR019629">
    <property type="entry name" value="Uncharacterised_HI1736/YgjV"/>
</dbReference>
<keyword evidence="1" id="KW-0472">Membrane</keyword>
<keyword evidence="3" id="KW-1185">Reference proteome</keyword>
<dbReference type="Proteomes" id="UP000012062">
    <property type="component" value="Unassembled WGS sequence"/>
</dbReference>